<dbReference type="Proteomes" id="UP000696280">
    <property type="component" value="Unassembled WGS sequence"/>
</dbReference>
<reference evidence="14" key="1">
    <citation type="submission" date="2021-07" db="EMBL/GenBank/DDBJ databases">
        <authorList>
            <person name="Durling M."/>
        </authorList>
    </citation>
    <scope>NUCLEOTIDE SEQUENCE</scope>
</reference>
<dbReference type="InterPro" id="IPR036388">
    <property type="entry name" value="WH-like_DNA-bd_sf"/>
</dbReference>
<feature type="domain" description="Methylated-DNA-[protein]-cysteine S-methyltransferase DNA binding" evidence="13">
    <location>
        <begin position="193"/>
        <end position="257"/>
    </location>
</feature>
<comment type="catalytic activity">
    <reaction evidence="1">
        <text>a 4-O-methyl-thymidine in DNA + L-cysteinyl-[protein] = a thymidine in DNA + S-methyl-L-cysteinyl-[protein]</text>
        <dbReference type="Rhea" id="RHEA:53428"/>
        <dbReference type="Rhea" id="RHEA-COMP:10131"/>
        <dbReference type="Rhea" id="RHEA-COMP:10132"/>
        <dbReference type="Rhea" id="RHEA-COMP:13555"/>
        <dbReference type="Rhea" id="RHEA-COMP:13556"/>
        <dbReference type="ChEBI" id="CHEBI:29950"/>
        <dbReference type="ChEBI" id="CHEBI:82612"/>
        <dbReference type="ChEBI" id="CHEBI:137386"/>
        <dbReference type="ChEBI" id="CHEBI:137387"/>
        <dbReference type="EC" id="2.1.1.63"/>
    </reaction>
</comment>
<accession>A0A9N9KQ42</accession>
<evidence type="ECO:0000256" key="1">
    <source>
        <dbReference type="ARBA" id="ARBA00001286"/>
    </source>
</evidence>
<evidence type="ECO:0000313" key="14">
    <source>
        <dbReference type="EMBL" id="CAG8950055.1"/>
    </source>
</evidence>
<dbReference type="CDD" id="cd06445">
    <property type="entry name" value="ATase"/>
    <property type="match status" value="1"/>
</dbReference>
<dbReference type="AlphaFoldDB" id="A0A9N9KQ42"/>
<evidence type="ECO:0000259" key="13">
    <source>
        <dbReference type="Pfam" id="PF01035"/>
    </source>
</evidence>
<comment type="similarity">
    <text evidence="2">Belongs to the MGMT family.</text>
</comment>
<feature type="region of interest" description="Disordered" evidence="12">
    <location>
        <begin position="104"/>
        <end position="179"/>
    </location>
</feature>
<evidence type="ECO:0000256" key="5">
    <source>
        <dbReference type="ARBA" id="ARBA00022603"/>
    </source>
</evidence>
<evidence type="ECO:0000256" key="12">
    <source>
        <dbReference type="SAM" id="MobiDB-lite"/>
    </source>
</evidence>
<evidence type="ECO:0000256" key="11">
    <source>
        <dbReference type="ARBA" id="ARBA00049348"/>
    </source>
</evidence>
<evidence type="ECO:0000256" key="9">
    <source>
        <dbReference type="ARBA" id="ARBA00030795"/>
    </source>
</evidence>
<keyword evidence="15" id="KW-1185">Reference proteome</keyword>
<keyword evidence="8" id="KW-0234">DNA repair</keyword>
<name>A0A9N9KQ42_9HELO</name>
<dbReference type="InterPro" id="IPR001497">
    <property type="entry name" value="MethylDNA_cys_MeTrfase_AS"/>
</dbReference>
<dbReference type="Gene3D" id="1.10.10.10">
    <property type="entry name" value="Winged helix-like DNA-binding domain superfamily/Winged helix DNA-binding domain"/>
    <property type="match status" value="1"/>
</dbReference>
<keyword evidence="7" id="KW-0227">DNA damage</keyword>
<feature type="non-terminal residue" evidence="14">
    <location>
        <position position="257"/>
    </location>
</feature>
<dbReference type="SUPFAM" id="SSF46767">
    <property type="entry name" value="Methylated DNA-protein cysteine methyltransferase, C-terminal domain"/>
    <property type="match status" value="1"/>
</dbReference>
<feature type="compositionally biased region" description="Basic residues" evidence="12">
    <location>
        <begin position="104"/>
        <end position="113"/>
    </location>
</feature>
<evidence type="ECO:0000256" key="8">
    <source>
        <dbReference type="ARBA" id="ARBA00023204"/>
    </source>
</evidence>
<dbReference type="PANTHER" id="PTHR10815">
    <property type="entry name" value="METHYLATED-DNA--PROTEIN-CYSTEINE METHYLTRANSFERASE"/>
    <property type="match status" value="1"/>
</dbReference>
<dbReference type="GO" id="GO:0006281">
    <property type="term" value="P:DNA repair"/>
    <property type="evidence" value="ECO:0007669"/>
    <property type="project" value="UniProtKB-KW"/>
</dbReference>
<keyword evidence="6" id="KW-0808">Transferase</keyword>
<evidence type="ECO:0000256" key="6">
    <source>
        <dbReference type="ARBA" id="ARBA00022679"/>
    </source>
</evidence>
<comment type="catalytic activity">
    <reaction evidence="11">
        <text>a 6-O-methyl-2'-deoxyguanosine in DNA + L-cysteinyl-[protein] = S-methyl-L-cysteinyl-[protein] + a 2'-deoxyguanosine in DNA</text>
        <dbReference type="Rhea" id="RHEA:24000"/>
        <dbReference type="Rhea" id="RHEA-COMP:10131"/>
        <dbReference type="Rhea" id="RHEA-COMP:10132"/>
        <dbReference type="Rhea" id="RHEA-COMP:11367"/>
        <dbReference type="Rhea" id="RHEA-COMP:11368"/>
        <dbReference type="ChEBI" id="CHEBI:29950"/>
        <dbReference type="ChEBI" id="CHEBI:82612"/>
        <dbReference type="ChEBI" id="CHEBI:85445"/>
        <dbReference type="ChEBI" id="CHEBI:85448"/>
        <dbReference type="EC" id="2.1.1.63"/>
    </reaction>
</comment>
<protein>
    <recommendedName>
        <fullName evidence="4">Methylated-DNA--protein-cysteine methyltransferase</fullName>
        <ecNumber evidence="3">2.1.1.63</ecNumber>
    </recommendedName>
    <alternativeName>
        <fullName evidence="9">6-O-methylguanine-DNA methyltransferase</fullName>
    </alternativeName>
    <alternativeName>
        <fullName evidence="10">O-6-methylguanine-DNA-alkyltransferase</fullName>
    </alternativeName>
</protein>
<evidence type="ECO:0000256" key="4">
    <source>
        <dbReference type="ARBA" id="ARBA00015377"/>
    </source>
</evidence>
<keyword evidence="5" id="KW-0489">Methyltransferase</keyword>
<evidence type="ECO:0000256" key="7">
    <source>
        <dbReference type="ARBA" id="ARBA00022763"/>
    </source>
</evidence>
<sequence length="257" mass="28499">MAPSHLPDLQAIWKELCQKTLPAAAAAKDPSQSKWPIHVDHCFARIILDTIVGIDTPWKEKLKSPAYRHMTEPQLERCIELGFKILDGAVDLVALNERSLALRGKGKGVKRKRSQEVKSEEDEDEGERRKSSLVLQRDSSSVNRDQDQNRNHKLTTGEISPYFTTPSPSTKDPSPPSDLTPWLQKIALCHKTPFQKRVLTALCQVPRGKFTTYAALSTFLNACPRAVGTALRENPFVPDVPCHRVLATGGGIGGFRG</sequence>
<dbReference type="EC" id="2.1.1.63" evidence="3"/>
<evidence type="ECO:0000313" key="15">
    <source>
        <dbReference type="Proteomes" id="UP000696280"/>
    </source>
</evidence>
<organism evidence="14 15">
    <name type="scientific">Hymenoscyphus fraxineus</name>
    <dbReference type="NCBI Taxonomy" id="746836"/>
    <lineage>
        <taxon>Eukaryota</taxon>
        <taxon>Fungi</taxon>
        <taxon>Dikarya</taxon>
        <taxon>Ascomycota</taxon>
        <taxon>Pezizomycotina</taxon>
        <taxon>Leotiomycetes</taxon>
        <taxon>Helotiales</taxon>
        <taxon>Helotiaceae</taxon>
        <taxon>Hymenoscyphus</taxon>
    </lineage>
</organism>
<dbReference type="GO" id="GO:0003908">
    <property type="term" value="F:methylated-DNA-[protein]-cysteine S-methyltransferase activity"/>
    <property type="evidence" value="ECO:0007669"/>
    <property type="project" value="UniProtKB-EC"/>
</dbReference>
<evidence type="ECO:0000256" key="2">
    <source>
        <dbReference type="ARBA" id="ARBA00008711"/>
    </source>
</evidence>
<dbReference type="EMBL" id="CAJVRL010000035">
    <property type="protein sequence ID" value="CAG8950055.1"/>
    <property type="molecule type" value="Genomic_DNA"/>
</dbReference>
<dbReference type="PROSITE" id="PS00374">
    <property type="entry name" value="MGMT"/>
    <property type="match status" value="1"/>
</dbReference>
<gene>
    <name evidence="14" type="ORF">HYFRA_00008287</name>
</gene>
<dbReference type="Pfam" id="PF01035">
    <property type="entry name" value="DNA_binding_1"/>
    <property type="match status" value="1"/>
</dbReference>
<evidence type="ECO:0000256" key="3">
    <source>
        <dbReference type="ARBA" id="ARBA00011918"/>
    </source>
</evidence>
<dbReference type="PANTHER" id="PTHR10815:SF13">
    <property type="entry name" value="METHYLATED-DNA--PROTEIN-CYSTEINE METHYLTRANSFERASE"/>
    <property type="match status" value="1"/>
</dbReference>
<dbReference type="NCBIfam" id="TIGR00589">
    <property type="entry name" value="ogt"/>
    <property type="match status" value="1"/>
</dbReference>
<dbReference type="OrthoDB" id="1907495at2759"/>
<comment type="caution">
    <text evidence="14">The sequence shown here is derived from an EMBL/GenBank/DDBJ whole genome shotgun (WGS) entry which is preliminary data.</text>
</comment>
<feature type="compositionally biased region" description="Polar residues" evidence="12">
    <location>
        <begin position="133"/>
        <end position="143"/>
    </location>
</feature>
<dbReference type="InterPro" id="IPR014048">
    <property type="entry name" value="MethylDNA_cys_MeTrfase_DNA-bd"/>
</dbReference>
<evidence type="ECO:0000256" key="10">
    <source>
        <dbReference type="ARBA" id="ARBA00031621"/>
    </source>
</evidence>
<dbReference type="InterPro" id="IPR036217">
    <property type="entry name" value="MethylDNA_cys_MeTrfase_DNAb"/>
</dbReference>
<dbReference type="GO" id="GO:0032259">
    <property type="term" value="P:methylation"/>
    <property type="evidence" value="ECO:0007669"/>
    <property type="project" value="UniProtKB-KW"/>
</dbReference>
<proteinExistence type="inferred from homology"/>